<comment type="caution">
    <text evidence="3">The sequence shown here is derived from an EMBL/GenBank/DDBJ whole genome shotgun (WGS) entry which is preliminary data.</text>
</comment>
<dbReference type="CDD" id="cd00882">
    <property type="entry name" value="Ras_like_GTPase"/>
    <property type="match status" value="1"/>
</dbReference>
<proteinExistence type="predicted"/>
<dbReference type="Gene3D" id="3.40.50.300">
    <property type="entry name" value="P-loop containing nucleotide triphosphate hydrolases"/>
    <property type="match status" value="1"/>
</dbReference>
<feature type="coiled-coil region" evidence="1">
    <location>
        <begin position="230"/>
        <end position="257"/>
    </location>
</feature>
<evidence type="ECO:0000256" key="1">
    <source>
        <dbReference type="SAM" id="Coils"/>
    </source>
</evidence>
<sequence>MESPGVVLLMGMTGAGKSTFVSHLKTLENQVQIGHGLESKTADLAVYEACAPKTPNQRVLLADTPGFNDTVRSDTDVLQSIITPLYELQKKNHPIHGIIYLHNITNPRLAGTALRMLKMLQQFCGKVNYNRIVFATTMWEDANFTPHGGRAANQRHKELEREFWNDMFAGNGGVVRHLRDDQDSAGDVLDHFFNEFNKLRKSDRERSLQVFDEMINGKLVEQTSAYRCVHEEQRLLRQQKEQQLAGLVEQRRRLQLESQAETCREDIAYGYSYEVSHEVRHSSGDKQPRRDSPVSKHKQYLPWWLQQIITSKAENQARPTRTRAQDKITRQRK</sequence>
<evidence type="ECO:0000256" key="2">
    <source>
        <dbReference type="SAM" id="MobiDB-lite"/>
    </source>
</evidence>
<reference evidence="3" key="1">
    <citation type="submission" date="2023-06" db="EMBL/GenBank/DDBJ databases">
        <title>Genome-scale phylogeny and comparative genomics of the fungal order Sordariales.</title>
        <authorList>
            <consortium name="Lawrence Berkeley National Laboratory"/>
            <person name="Hensen N."/>
            <person name="Bonometti L."/>
            <person name="Westerberg I."/>
            <person name="Brannstrom I.O."/>
            <person name="Guillou S."/>
            <person name="Cros-Aarteil S."/>
            <person name="Calhoun S."/>
            <person name="Haridas S."/>
            <person name="Kuo A."/>
            <person name="Mondo S."/>
            <person name="Pangilinan J."/>
            <person name="Riley R."/>
            <person name="Labutti K."/>
            <person name="Andreopoulos B."/>
            <person name="Lipzen A."/>
            <person name="Chen C."/>
            <person name="Yanf M."/>
            <person name="Daum C."/>
            <person name="Ng V."/>
            <person name="Clum A."/>
            <person name="Steindorff A."/>
            <person name="Ohm R."/>
            <person name="Martin F."/>
            <person name="Silar P."/>
            <person name="Natvig D."/>
            <person name="Lalanne C."/>
            <person name="Gautier V."/>
            <person name="Ament-Velasquez S.L."/>
            <person name="Kruys A."/>
            <person name="Hutchinson M.I."/>
            <person name="Powell A.J."/>
            <person name="Barry K."/>
            <person name="Miller A.N."/>
            <person name="Grigoriev I.V."/>
            <person name="Debuchy R."/>
            <person name="Gladieux P."/>
            <person name="Thoren M.H."/>
            <person name="Johannesson H."/>
        </authorList>
    </citation>
    <scope>NUCLEOTIDE SEQUENCE</scope>
    <source>
        <strain evidence="3">SMH4607-1</strain>
    </source>
</reference>
<name>A0AA40E5T7_9PEZI</name>
<keyword evidence="4" id="KW-1185">Reference proteome</keyword>
<evidence type="ECO:0000313" key="3">
    <source>
        <dbReference type="EMBL" id="KAK0726142.1"/>
    </source>
</evidence>
<evidence type="ECO:0000313" key="4">
    <source>
        <dbReference type="Proteomes" id="UP001172102"/>
    </source>
</evidence>
<dbReference type="AlphaFoldDB" id="A0AA40E5T7"/>
<dbReference type="InterPro" id="IPR027417">
    <property type="entry name" value="P-loop_NTPase"/>
</dbReference>
<accession>A0AA40E5T7</accession>
<keyword evidence="3" id="KW-0378">Hydrolase</keyword>
<feature type="region of interest" description="Disordered" evidence="2">
    <location>
        <begin position="312"/>
        <end position="333"/>
    </location>
</feature>
<dbReference type="Proteomes" id="UP001172102">
    <property type="component" value="Unassembled WGS sequence"/>
</dbReference>
<feature type="compositionally biased region" description="Basic and acidic residues" evidence="2">
    <location>
        <begin position="323"/>
        <end position="333"/>
    </location>
</feature>
<keyword evidence="1" id="KW-0175">Coiled coil</keyword>
<dbReference type="EMBL" id="JAUKUA010000002">
    <property type="protein sequence ID" value="KAK0726142.1"/>
    <property type="molecule type" value="Genomic_DNA"/>
</dbReference>
<dbReference type="GO" id="GO:0016787">
    <property type="term" value="F:hydrolase activity"/>
    <property type="evidence" value="ECO:0007669"/>
    <property type="project" value="UniProtKB-KW"/>
</dbReference>
<gene>
    <name evidence="3" type="ORF">B0H67DRAFT_147303</name>
</gene>
<protein>
    <submittedName>
        <fullName evidence="3">P-loop containing nucleoside triphosphate hydrolase protein</fullName>
    </submittedName>
</protein>
<organism evidence="3 4">
    <name type="scientific">Lasiosphaeris hirsuta</name>
    <dbReference type="NCBI Taxonomy" id="260670"/>
    <lineage>
        <taxon>Eukaryota</taxon>
        <taxon>Fungi</taxon>
        <taxon>Dikarya</taxon>
        <taxon>Ascomycota</taxon>
        <taxon>Pezizomycotina</taxon>
        <taxon>Sordariomycetes</taxon>
        <taxon>Sordariomycetidae</taxon>
        <taxon>Sordariales</taxon>
        <taxon>Lasiosphaeriaceae</taxon>
        <taxon>Lasiosphaeris</taxon>
    </lineage>
</organism>
<dbReference type="SUPFAM" id="SSF52540">
    <property type="entry name" value="P-loop containing nucleoside triphosphate hydrolases"/>
    <property type="match status" value="1"/>
</dbReference>